<dbReference type="AlphaFoldDB" id="A0A919B5K3"/>
<comment type="caution">
    <text evidence="2">The sequence shown here is derived from an EMBL/GenBank/DDBJ whole genome shotgun (WGS) entry which is preliminary data.</text>
</comment>
<feature type="region of interest" description="Disordered" evidence="1">
    <location>
        <begin position="16"/>
        <end position="85"/>
    </location>
</feature>
<dbReference type="Proteomes" id="UP000638313">
    <property type="component" value="Unassembled WGS sequence"/>
</dbReference>
<accession>A0A919B5K3</accession>
<protein>
    <submittedName>
        <fullName evidence="2">Uncharacterized protein</fullName>
    </submittedName>
</protein>
<dbReference type="EMBL" id="BNBD01000006">
    <property type="protein sequence ID" value="GHF51634.1"/>
    <property type="molecule type" value="Genomic_DNA"/>
</dbReference>
<evidence type="ECO:0000313" key="2">
    <source>
        <dbReference type="EMBL" id="GHF51634.1"/>
    </source>
</evidence>
<reference evidence="2" key="2">
    <citation type="submission" date="2020-09" db="EMBL/GenBank/DDBJ databases">
        <authorList>
            <person name="Sun Q."/>
            <person name="Ohkuma M."/>
        </authorList>
    </citation>
    <scope>NUCLEOTIDE SEQUENCE</scope>
    <source>
        <strain evidence="2">JCM 4059</strain>
    </source>
</reference>
<keyword evidence="3" id="KW-1185">Reference proteome</keyword>
<evidence type="ECO:0000256" key="1">
    <source>
        <dbReference type="SAM" id="MobiDB-lite"/>
    </source>
</evidence>
<evidence type="ECO:0000313" key="3">
    <source>
        <dbReference type="Proteomes" id="UP000638313"/>
    </source>
</evidence>
<gene>
    <name evidence="2" type="ORF">GCM10010218_36580</name>
</gene>
<name>A0A919B5K3_9ACTN</name>
<proteinExistence type="predicted"/>
<organism evidence="2 3">
    <name type="scientific">Streptomyces mashuensis</name>
    <dbReference type="NCBI Taxonomy" id="33904"/>
    <lineage>
        <taxon>Bacteria</taxon>
        <taxon>Bacillati</taxon>
        <taxon>Actinomycetota</taxon>
        <taxon>Actinomycetes</taxon>
        <taxon>Kitasatosporales</taxon>
        <taxon>Streptomycetaceae</taxon>
        <taxon>Streptomyces</taxon>
    </lineage>
</organism>
<reference evidence="2" key="1">
    <citation type="journal article" date="2014" name="Int. J. Syst. Evol. Microbiol.">
        <title>Complete genome sequence of Corynebacterium casei LMG S-19264T (=DSM 44701T), isolated from a smear-ripened cheese.</title>
        <authorList>
            <consortium name="US DOE Joint Genome Institute (JGI-PGF)"/>
            <person name="Walter F."/>
            <person name="Albersmeier A."/>
            <person name="Kalinowski J."/>
            <person name="Ruckert C."/>
        </authorList>
    </citation>
    <scope>NUCLEOTIDE SEQUENCE</scope>
    <source>
        <strain evidence="2">JCM 4059</strain>
    </source>
</reference>
<sequence>MAPVLRRRDVELQVAGQGVRQDVAGTGTGGGGRRVDHEKRTHARQPTYLSVHEASQGSRTAPAAVRVRPPGGGPARRLATDTLLG</sequence>